<gene>
    <name evidence="3" type="ordered locus">Tgr7_3090</name>
</gene>
<dbReference type="KEGG" id="tgr:Tgr7_3090"/>
<dbReference type="InterPro" id="IPR000120">
    <property type="entry name" value="Amidase"/>
</dbReference>
<evidence type="ECO:0000313" key="4">
    <source>
        <dbReference type="Proteomes" id="UP000002383"/>
    </source>
</evidence>
<dbReference type="InterPro" id="IPR036928">
    <property type="entry name" value="AS_sf"/>
</dbReference>
<dbReference type="NCBIfam" id="TIGR02713">
    <property type="entry name" value="allophanate_hyd"/>
    <property type="match status" value="1"/>
</dbReference>
<accession>B8GQ12</accession>
<dbReference type="PANTHER" id="PTHR11895">
    <property type="entry name" value="TRANSAMIDASE"/>
    <property type="match status" value="1"/>
</dbReference>
<dbReference type="InterPro" id="IPR023631">
    <property type="entry name" value="Amidase_dom"/>
</dbReference>
<dbReference type="InterPro" id="IPR014085">
    <property type="entry name" value="Allophanate_hydrolase"/>
</dbReference>
<reference evidence="3 4" key="1">
    <citation type="journal article" date="2011" name="Stand. Genomic Sci.">
        <title>Complete genome sequence of 'Thioalkalivibrio sulfidophilus' HL-EbGr7.</title>
        <authorList>
            <person name="Muyzer G."/>
            <person name="Sorokin D.Y."/>
            <person name="Mavromatis K."/>
            <person name="Lapidus A."/>
            <person name="Clum A."/>
            <person name="Ivanova N."/>
            <person name="Pati A."/>
            <person name="d'Haeseleer P."/>
            <person name="Woyke T."/>
            <person name="Kyrpides N.C."/>
        </authorList>
    </citation>
    <scope>NUCLEOTIDE SEQUENCE [LARGE SCALE GENOMIC DNA]</scope>
    <source>
        <strain evidence="3 4">HL-EbGR7</strain>
    </source>
</reference>
<evidence type="ECO:0000313" key="3">
    <source>
        <dbReference type="EMBL" id="ACL74159.1"/>
    </source>
</evidence>
<evidence type="ECO:0000259" key="1">
    <source>
        <dbReference type="Pfam" id="PF01425"/>
    </source>
</evidence>
<dbReference type="NCBIfam" id="NF006043">
    <property type="entry name" value="PRK08186.1"/>
    <property type="match status" value="1"/>
</dbReference>
<dbReference type="Gene3D" id="1.20.58.1700">
    <property type="match status" value="1"/>
</dbReference>
<dbReference type="Gene3D" id="3.90.1300.10">
    <property type="entry name" value="Amidase signature (AS) domain"/>
    <property type="match status" value="1"/>
</dbReference>
<organism evidence="3 4">
    <name type="scientific">Thioalkalivibrio sulfidiphilus (strain HL-EbGR7)</name>
    <dbReference type="NCBI Taxonomy" id="396588"/>
    <lineage>
        <taxon>Bacteria</taxon>
        <taxon>Pseudomonadati</taxon>
        <taxon>Pseudomonadota</taxon>
        <taxon>Gammaproteobacteria</taxon>
        <taxon>Chromatiales</taxon>
        <taxon>Ectothiorhodospiraceae</taxon>
        <taxon>Thioalkalivibrio</taxon>
    </lineage>
</organism>
<dbReference type="GO" id="GO:0016787">
    <property type="term" value="F:hydrolase activity"/>
    <property type="evidence" value="ECO:0007669"/>
    <property type="project" value="UniProtKB-KW"/>
</dbReference>
<dbReference type="Gene3D" id="3.10.490.10">
    <property type="entry name" value="Gamma-glutamyl cyclotransferase-like"/>
    <property type="match status" value="1"/>
</dbReference>
<dbReference type="PANTHER" id="PTHR11895:SF169">
    <property type="entry name" value="GLUTAMYL-TRNA(GLN) AMIDOTRANSFERASE"/>
    <property type="match status" value="1"/>
</dbReference>
<dbReference type="InterPro" id="IPR053844">
    <property type="entry name" value="AH_C"/>
</dbReference>
<dbReference type="Pfam" id="PF01425">
    <property type="entry name" value="Amidase"/>
    <property type="match status" value="1"/>
</dbReference>
<dbReference type="OrthoDB" id="8872210at2"/>
<feature type="domain" description="Allophanate hydrolase C-terminal" evidence="2">
    <location>
        <begin position="475"/>
        <end position="595"/>
    </location>
</feature>
<dbReference type="Proteomes" id="UP000002383">
    <property type="component" value="Chromosome"/>
</dbReference>
<dbReference type="HOGENOM" id="CLU_009600_0_1_6"/>
<dbReference type="eggNOG" id="COG0154">
    <property type="taxonomic scope" value="Bacteria"/>
</dbReference>
<evidence type="ECO:0000259" key="2">
    <source>
        <dbReference type="Pfam" id="PF21986"/>
    </source>
</evidence>
<dbReference type="SUPFAM" id="SSF75304">
    <property type="entry name" value="Amidase signature (AS) enzymes"/>
    <property type="match status" value="1"/>
</dbReference>
<keyword evidence="4" id="KW-1185">Reference proteome</keyword>
<proteinExistence type="predicted"/>
<dbReference type="EMBL" id="CP001339">
    <property type="protein sequence ID" value="ACL74159.1"/>
    <property type="molecule type" value="Genomic_DNA"/>
</dbReference>
<dbReference type="Pfam" id="PF21986">
    <property type="entry name" value="AH_C"/>
    <property type="match status" value="1"/>
</dbReference>
<protein>
    <submittedName>
        <fullName evidence="3">Allophanate hydrolase</fullName>
    </submittedName>
</protein>
<dbReference type="RefSeq" id="WP_012639621.1">
    <property type="nucleotide sequence ID" value="NC_011901.1"/>
</dbReference>
<keyword evidence="3" id="KW-0378">Hydrolase</keyword>
<name>B8GQ12_THISH</name>
<dbReference type="STRING" id="396588.Tgr7_3090"/>
<dbReference type="AlphaFoldDB" id="B8GQ12"/>
<feature type="domain" description="Amidase" evidence="1">
    <location>
        <begin position="26"/>
        <end position="439"/>
    </location>
</feature>
<sequence length="614" mass="65137">MKHPHLSLDIDSLHRAYREGRLTPAELIDEVLARIAAQPDRHEWIRVLDRDALMAHAARLEGESPDTLPLYGIPFAIKDNIDLAGVPTTAACPAFAYTPEHSAFVVERLIEAGALPIGKTNLDQFATGLVGTRSPYGACANAFDPAYISGGSSAGSAVTVATGVVSFSLGTDTAGSGRVPAAFNNLIGVKPTRGLLSASGVVPACRSLDTVSIFALTVPDAERVLAVTAAFDAHDAYARPRPLTTHGFDPARFRFGVPRAEQLQFFGNAEAERLFHEAVARLQSLGGTRVEIDFAPFLDAARLLYEGPWVTERYLATQPLIDEAPGELLAVTRGIIGGGAAPRATDCFRAQYRLMDYKRQAEAAWQAVDVLVTPTAGTIYTIAQVNADPVRLNSNLGYYTNFMNLLDLASLAVPAGFQADGLPFGITLIAPAFGDGALLPLGERFQHASVETQGATAHPVPAPRPVTGPAPGHLRVAVCGAHMQGLPLNHQLTERGARLVAKTRTSPHYRFYALAGGPPWRPGLVRDAGGQAIEVEVWELPAAHFGSFVDGIPAPLGIGRVELADGSRVAGFLCEPHGVADAREITHLGGWRAYLGACRTELITDSARAGADGL</sequence>